<dbReference type="AlphaFoldDB" id="A0A3Q3A695"/>
<evidence type="ECO:0000256" key="2">
    <source>
        <dbReference type="SAM" id="MobiDB-lite"/>
    </source>
</evidence>
<dbReference type="GO" id="GO:0030527">
    <property type="term" value="F:structural constituent of chromatin"/>
    <property type="evidence" value="ECO:0007669"/>
    <property type="project" value="InterPro"/>
</dbReference>
<dbReference type="GO" id="GO:0046982">
    <property type="term" value="F:protein heterodimerization activity"/>
    <property type="evidence" value="ECO:0007669"/>
    <property type="project" value="InterPro"/>
</dbReference>
<reference evidence="4" key="2">
    <citation type="submission" date="2025-09" db="UniProtKB">
        <authorList>
            <consortium name="Ensembl"/>
        </authorList>
    </citation>
    <scope>IDENTIFICATION</scope>
</reference>
<organism evidence="4 5">
    <name type="scientific">Kryptolebias marmoratus</name>
    <name type="common">Mangrove killifish</name>
    <name type="synonym">Rivulus marmoratus</name>
    <dbReference type="NCBI Taxonomy" id="37003"/>
    <lineage>
        <taxon>Eukaryota</taxon>
        <taxon>Metazoa</taxon>
        <taxon>Chordata</taxon>
        <taxon>Craniata</taxon>
        <taxon>Vertebrata</taxon>
        <taxon>Euteleostomi</taxon>
        <taxon>Actinopterygii</taxon>
        <taxon>Neopterygii</taxon>
        <taxon>Teleostei</taxon>
        <taxon>Neoteleostei</taxon>
        <taxon>Acanthomorphata</taxon>
        <taxon>Ovalentaria</taxon>
        <taxon>Atherinomorphae</taxon>
        <taxon>Cyprinodontiformes</taxon>
        <taxon>Rivulidae</taxon>
        <taxon>Kryptolebias</taxon>
    </lineage>
</organism>
<name>A0A3Q3A695_KRYMA</name>
<feature type="domain" description="Core Histone H2A/H2B/H3" evidence="3">
    <location>
        <begin position="44"/>
        <end position="94"/>
    </location>
</feature>
<dbReference type="GO" id="GO:0000786">
    <property type="term" value="C:nucleosome"/>
    <property type="evidence" value="ECO:0007669"/>
    <property type="project" value="InterPro"/>
</dbReference>
<dbReference type="Ensembl" id="ENSKMAT00000006502.1">
    <property type="protein sequence ID" value="ENSKMAP00000006394.1"/>
    <property type="gene ID" value="ENSKMAG00000004850.1"/>
</dbReference>
<dbReference type="GO" id="GO:0003677">
    <property type="term" value="F:DNA binding"/>
    <property type="evidence" value="ECO:0007669"/>
    <property type="project" value="InterPro"/>
</dbReference>
<dbReference type="SMART" id="SM00428">
    <property type="entry name" value="H3"/>
    <property type="match status" value="1"/>
</dbReference>
<dbReference type="Gene3D" id="1.10.20.10">
    <property type="entry name" value="Histone, subunit A"/>
    <property type="match status" value="1"/>
</dbReference>
<dbReference type="STRING" id="37003.ENSKMAP00000006394"/>
<dbReference type="PANTHER" id="PTHR11426">
    <property type="entry name" value="HISTONE H3"/>
    <property type="match status" value="1"/>
</dbReference>
<evidence type="ECO:0000259" key="3">
    <source>
        <dbReference type="Pfam" id="PF00125"/>
    </source>
</evidence>
<evidence type="ECO:0000313" key="5">
    <source>
        <dbReference type="Proteomes" id="UP000264800"/>
    </source>
</evidence>
<comment type="similarity">
    <text evidence="1">Belongs to the histone H3 family.</text>
</comment>
<accession>A0A3Q3A695</accession>
<dbReference type="InterPro" id="IPR009072">
    <property type="entry name" value="Histone-fold"/>
</dbReference>
<evidence type="ECO:0000256" key="1">
    <source>
        <dbReference type="ARBA" id="ARBA00010343"/>
    </source>
</evidence>
<reference evidence="4" key="1">
    <citation type="submission" date="2025-08" db="UniProtKB">
        <authorList>
            <consortium name="Ensembl"/>
        </authorList>
    </citation>
    <scope>IDENTIFICATION</scope>
</reference>
<dbReference type="Pfam" id="PF00125">
    <property type="entry name" value="Histone"/>
    <property type="match status" value="1"/>
</dbReference>
<evidence type="ECO:0000313" key="4">
    <source>
        <dbReference type="Ensembl" id="ENSKMAP00000006394.1"/>
    </source>
</evidence>
<protein>
    <recommendedName>
        <fullName evidence="3">Core Histone H2A/H2B/H3 domain-containing protein</fullName>
    </recommendedName>
</protein>
<dbReference type="InterPro" id="IPR007125">
    <property type="entry name" value="H2A/H2B/H3"/>
</dbReference>
<proteinExistence type="inferred from homology"/>
<feature type="compositionally biased region" description="Basic and acidic residues" evidence="2">
    <location>
        <begin position="1"/>
        <end position="24"/>
    </location>
</feature>
<dbReference type="Proteomes" id="UP000264800">
    <property type="component" value="Unplaced"/>
</dbReference>
<feature type="region of interest" description="Disordered" evidence="2">
    <location>
        <begin position="1"/>
        <end position="29"/>
    </location>
</feature>
<dbReference type="GeneTree" id="ENSGT01150000287000"/>
<dbReference type="InterPro" id="IPR000164">
    <property type="entry name" value="Histone_H3/CENP-A"/>
</dbReference>
<dbReference type="PRINTS" id="PR00622">
    <property type="entry name" value="HISTONEH3"/>
</dbReference>
<dbReference type="SUPFAM" id="SSF47113">
    <property type="entry name" value="Histone-fold"/>
    <property type="match status" value="1"/>
</dbReference>
<sequence>MGPTEAARHQSRQRECPDRQRSEEDSPLQARYRVSQGDLLLPVTNQRFQSSAVMALQEVSEAYLVGLLENTNLCNILAKRVTIMPKDVQLIRRISGERT</sequence>
<keyword evidence="5" id="KW-1185">Reference proteome</keyword>